<evidence type="ECO:0000256" key="1">
    <source>
        <dbReference type="ARBA" id="ARBA00008184"/>
    </source>
</evidence>
<dbReference type="EMBL" id="CAEZWI010000074">
    <property type="protein sequence ID" value="CAB4654070.1"/>
    <property type="molecule type" value="Genomic_DNA"/>
</dbReference>
<dbReference type="SMART" id="SM00986">
    <property type="entry name" value="UDG"/>
    <property type="match status" value="1"/>
</dbReference>
<evidence type="ECO:0000256" key="2">
    <source>
        <dbReference type="ARBA" id="ARBA00022763"/>
    </source>
</evidence>
<comment type="similarity">
    <text evidence="1">Belongs to the uracil-DNA glycosylase (UDG) superfamily. UNG family.</text>
</comment>
<evidence type="ECO:0000256" key="4">
    <source>
        <dbReference type="ARBA" id="ARBA00023204"/>
    </source>
</evidence>
<keyword evidence="4" id="KW-0234">DNA repair</keyword>
<dbReference type="GO" id="GO:0097510">
    <property type="term" value="P:base-excision repair, AP site formation via deaminated base removal"/>
    <property type="evidence" value="ECO:0007669"/>
    <property type="project" value="TreeGrafter"/>
</dbReference>
<proteinExistence type="inferred from homology"/>
<sequence length="193" mass="20541">MQLTQCVKDSIEIVPSVEKIFAALEISPVDVSVVVIGQDPYPTPSHAIGLAFAVPSQTKPLPGSLRNIFKEVAADTGSTSTADASLGAWVDQGVLLLNTSLTTESGIRAAHSSWPWETVVRAIITHVVEVNPLVVGLLFGNHAKKFGELFESNSIVSSAHPSPLSASRGFLGSKPFTRVNEILTRNGKSVIVW</sequence>
<dbReference type="InterPro" id="IPR036895">
    <property type="entry name" value="Uracil-DNA_glycosylase-like_sf"/>
</dbReference>
<dbReference type="InterPro" id="IPR002043">
    <property type="entry name" value="UDG_fam1"/>
</dbReference>
<dbReference type="PANTHER" id="PTHR11264:SF0">
    <property type="entry name" value="URACIL-DNA GLYCOSYLASE"/>
    <property type="match status" value="1"/>
</dbReference>
<gene>
    <name evidence="6" type="ORF">UFOPK2171_00113</name>
    <name evidence="7" type="ORF">UFOPK2237_00688</name>
</gene>
<dbReference type="CDD" id="cd10027">
    <property type="entry name" value="UDG-F1-like"/>
    <property type="match status" value="1"/>
</dbReference>
<evidence type="ECO:0000259" key="5">
    <source>
        <dbReference type="SMART" id="SM00986"/>
    </source>
</evidence>
<name>A0A6J6KW86_9ZZZZ</name>
<accession>A0A6J6KW86</accession>
<feature type="domain" description="Uracil-DNA glycosylase-like" evidence="5">
    <location>
        <begin position="23"/>
        <end position="183"/>
    </location>
</feature>
<evidence type="ECO:0000313" key="6">
    <source>
        <dbReference type="EMBL" id="CAB4641507.1"/>
    </source>
</evidence>
<dbReference type="EMBL" id="CAEZWD010000005">
    <property type="protein sequence ID" value="CAB4641507.1"/>
    <property type="molecule type" value="Genomic_DNA"/>
</dbReference>
<dbReference type="NCBIfam" id="NF003588">
    <property type="entry name" value="PRK05254.1-1"/>
    <property type="match status" value="1"/>
</dbReference>
<dbReference type="AlphaFoldDB" id="A0A6J6KW86"/>
<dbReference type="SMART" id="SM00987">
    <property type="entry name" value="UreE_C"/>
    <property type="match status" value="1"/>
</dbReference>
<dbReference type="GO" id="GO:0004844">
    <property type="term" value="F:uracil DNA N-glycosylase activity"/>
    <property type="evidence" value="ECO:0007669"/>
    <property type="project" value="InterPro"/>
</dbReference>
<dbReference type="SUPFAM" id="SSF52141">
    <property type="entry name" value="Uracil-DNA glycosylase-like"/>
    <property type="match status" value="1"/>
</dbReference>
<keyword evidence="2" id="KW-0227">DNA damage</keyword>
<dbReference type="Pfam" id="PF03167">
    <property type="entry name" value="UDG"/>
    <property type="match status" value="1"/>
</dbReference>
<dbReference type="NCBIfam" id="NF003592">
    <property type="entry name" value="PRK05254.1-5"/>
    <property type="match status" value="1"/>
</dbReference>
<organism evidence="7">
    <name type="scientific">freshwater metagenome</name>
    <dbReference type="NCBI Taxonomy" id="449393"/>
    <lineage>
        <taxon>unclassified sequences</taxon>
        <taxon>metagenomes</taxon>
        <taxon>ecological metagenomes</taxon>
    </lineage>
</organism>
<evidence type="ECO:0000256" key="3">
    <source>
        <dbReference type="ARBA" id="ARBA00022801"/>
    </source>
</evidence>
<protein>
    <submittedName>
        <fullName evidence="7">Unannotated protein</fullName>
    </submittedName>
</protein>
<keyword evidence="3" id="KW-0378">Hydrolase</keyword>
<dbReference type="Gene3D" id="3.40.470.10">
    <property type="entry name" value="Uracil-DNA glycosylase-like domain"/>
    <property type="match status" value="1"/>
</dbReference>
<evidence type="ECO:0000313" key="7">
    <source>
        <dbReference type="EMBL" id="CAB4654070.1"/>
    </source>
</evidence>
<reference evidence="7" key="1">
    <citation type="submission" date="2020-05" db="EMBL/GenBank/DDBJ databases">
        <authorList>
            <person name="Chiriac C."/>
            <person name="Salcher M."/>
            <person name="Ghai R."/>
            <person name="Kavagutti S V."/>
        </authorList>
    </citation>
    <scope>NUCLEOTIDE SEQUENCE</scope>
</reference>
<dbReference type="PANTHER" id="PTHR11264">
    <property type="entry name" value="URACIL-DNA GLYCOSYLASE"/>
    <property type="match status" value="1"/>
</dbReference>
<dbReference type="InterPro" id="IPR005122">
    <property type="entry name" value="Uracil-DNA_glycosylase-like"/>
</dbReference>